<gene>
    <name evidence="2" type="ORF">CY34DRAFT_339751</name>
</gene>
<proteinExistence type="predicted"/>
<keyword evidence="1" id="KW-0472">Membrane</keyword>
<dbReference type="HOGENOM" id="CLU_2251826_0_0_1"/>
<evidence type="ECO:0000313" key="3">
    <source>
        <dbReference type="Proteomes" id="UP000054485"/>
    </source>
</evidence>
<reference evidence="2 3" key="1">
    <citation type="submission" date="2014-04" db="EMBL/GenBank/DDBJ databases">
        <authorList>
            <consortium name="DOE Joint Genome Institute"/>
            <person name="Kuo A."/>
            <person name="Ruytinx J."/>
            <person name="Rineau F."/>
            <person name="Colpaert J."/>
            <person name="Kohler A."/>
            <person name="Nagy L.G."/>
            <person name="Floudas D."/>
            <person name="Copeland A."/>
            <person name="Barry K.W."/>
            <person name="Cichocki N."/>
            <person name="Veneault-Fourrey C."/>
            <person name="LaButti K."/>
            <person name="Lindquist E.A."/>
            <person name="Lipzen A."/>
            <person name="Lundell T."/>
            <person name="Morin E."/>
            <person name="Murat C."/>
            <person name="Sun H."/>
            <person name="Tunlid A."/>
            <person name="Henrissat B."/>
            <person name="Grigoriev I.V."/>
            <person name="Hibbett D.S."/>
            <person name="Martin F."/>
            <person name="Nordberg H.P."/>
            <person name="Cantor M.N."/>
            <person name="Hua S.X."/>
        </authorList>
    </citation>
    <scope>NUCLEOTIDE SEQUENCE [LARGE SCALE GENOMIC DNA]</scope>
    <source>
        <strain evidence="2 3">UH-Slu-Lm8-n1</strain>
    </source>
</reference>
<dbReference type="Proteomes" id="UP000054485">
    <property type="component" value="Unassembled WGS sequence"/>
</dbReference>
<evidence type="ECO:0000256" key="1">
    <source>
        <dbReference type="SAM" id="Phobius"/>
    </source>
</evidence>
<keyword evidence="1" id="KW-1133">Transmembrane helix</keyword>
<keyword evidence="1" id="KW-0812">Transmembrane</keyword>
<feature type="transmembrane region" description="Helical" evidence="1">
    <location>
        <begin position="78"/>
        <end position="100"/>
    </location>
</feature>
<name>A0A0D0ACA0_9AGAM</name>
<dbReference type="OrthoDB" id="10338928at2759"/>
<sequence>MDTPSCHSLHPHLHSQPWLHILVGSRLPTPARMPPTIHMPSRLQTAYALSNNQTSACMWTMRAGTDAPLTQGERTRTWIFHSPNAFSYVFTVLVSFFLLVPKPC</sequence>
<protein>
    <submittedName>
        <fullName evidence="2">Uncharacterized protein</fullName>
    </submittedName>
</protein>
<reference evidence="3" key="2">
    <citation type="submission" date="2015-01" db="EMBL/GenBank/DDBJ databases">
        <title>Evolutionary Origins and Diversification of the Mycorrhizal Mutualists.</title>
        <authorList>
            <consortium name="DOE Joint Genome Institute"/>
            <consortium name="Mycorrhizal Genomics Consortium"/>
            <person name="Kohler A."/>
            <person name="Kuo A."/>
            <person name="Nagy L.G."/>
            <person name="Floudas D."/>
            <person name="Copeland A."/>
            <person name="Barry K.W."/>
            <person name="Cichocki N."/>
            <person name="Veneault-Fourrey C."/>
            <person name="LaButti K."/>
            <person name="Lindquist E.A."/>
            <person name="Lipzen A."/>
            <person name="Lundell T."/>
            <person name="Morin E."/>
            <person name="Murat C."/>
            <person name="Riley R."/>
            <person name="Ohm R."/>
            <person name="Sun H."/>
            <person name="Tunlid A."/>
            <person name="Henrissat B."/>
            <person name="Grigoriev I.V."/>
            <person name="Hibbett D.S."/>
            <person name="Martin F."/>
        </authorList>
    </citation>
    <scope>NUCLEOTIDE SEQUENCE [LARGE SCALE GENOMIC DNA]</scope>
    <source>
        <strain evidence="3">UH-Slu-Lm8-n1</strain>
    </source>
</reference>
<organism evidence="2 3">
    <name type="scientific">Suillus luteus UH-Slu-Lm8-n1</name>
    <dbReference type="NCBI Taxonomy" id="930992"/>
    <lineage>
        <taxon>Eukaryota</taxon>
        <taxon>Fungi</taxon>
        <taxon>Dikarya</taxon>
        <taxon>Basidiomycota</taxon>
        <taxon>Agaricomycotina</taxon>
        <taxon>Agaricomycetes</taxon>
        <taxon>Agaricomycetidae</taxon>
        <taxon>Boletales</taxon>
        <taxon>Suillineae</taxon>
        <taxon>Suillaceae</taxon>
        <taxon>Suillus</taxon>
    </lineage>
</organism>
<dbReference type="EMBL" id="KN835346">
    <property type="protein sequence ID" value="KIK39361.1"/>
    <property type="molecule type" value="Genomic_DNA"/>
</dbReference>
<accession>A0A0D0ACA0</accession>
<evidence type="ECO:0000313" key="2">
    <source>
        <dbReference type="EMBL" id="KIK39361.1"/>
    </source>
</evidence>
<keyword evidence="3" id="KW-1185">Reference proteome</keyword>
<dbReference type="InParanoid" id="A0A0D0ACA0"/>
<dbReference type="AlphaFoldDB" id="A0A0D0ACA0"/>